<evidence type="ECO:0000313" key="1">
    <source>
        <dbReference type="EMBL" id="AVX04371.1"/>
    </source>
</evidence>
<sequence>MLIVEVEQETDVDGKECLVFSEGLDNIKIATAINPLPNKLHSNVREIYQSERRKNELRRLASPIFLALRNRCTQSQRIGTTALGTPIIYDRTTRSDAKGRTTVEYAIAHLMTRDGVRALDLLLH</sequence>
<dbReference type="KEGG" id="mmyr:MXMO3_01846"/>
<dbReference type="EMBL" id="CP021330">
    <property type="protein sequence ID" value="AVX04371.1"/>
    <property type="molecule type" value="Genomic_DNA"/>
</dbReference>
<name>A0A2R4MEA2_9HYPH</name>
<dbReference type="RefSeq" id="WP_162889205.1">
    <property type="nucleotide sequence ID" value="NZ_CP021330.1"/>
</dbReference>
<organism evidence="1 2">
    <name type="scientific">Maritalea myrionectae</name>
    <dbReference type="NCBI Taxonomy" id="454601"/>
    <lineage>
        <taxon>Bacteria</taxon>
        <taxon>Pseudomonadati</taxon>
        <taxon>Pseudomonadota</taxon>
        <taxon>Alphaproteobacteria</taxon>
        <taxon>Hyphomicrobiales</taxon>
        <taxon>Devosiaceae</taxon>
        <taxon>Maritalea</taxon>
    </lineage>
</organism>
<reference evidence="1 2" key="1">
    <citation type="submission" date="2017-05" db="EMBL/GenBank/DDBJ databases">
        <title>Genome Analysis of Maritalea myrionectae HL2708#5.</title>
        <authorList>
            <consortium name="Cotde Inc.-PKNU"/>
            <person name="Jang D."/>
            <person name="Oh H.-M."/>
        </authorList>
    </citation>
    <scope>NUCLEOTIDE SEQUENCE [LARGE SCALE GENOMIC DNA]</scope>
    <source>
        <strain evidence="1 2">HL2708#5</strain>
    </source>
</reference>
<protein>
    <submittedName>
        <fullName evidence="1">Uncharacterized protein</fullName>
    </submittedName>
</protein>
<gene>
    <name evidence="1" type="ORF">MXMO3_01846</name>
</gene>
<evidence type="ECO:0000313" key="2">
    <source>
        <dbReference type="Proteomes" id="UP000258927"/>
    </source>
</evidence>
<dbReference type="AlphaFoldDB" id="A0A2R4MEA2"/>
<proteinExistence type="predicted"/>
<dbReference type="Proteomes" id="UP000258927">
    <property type="component" value="Chromosome"/>
</dbReference>
<accession>A0A2R4MEA2</accession>
<keyword evidence="2" id="KW-1185">Reference proteome</keyword>